<organism evidence="2 3">
    <name type="scientific">Acinetobacter tjernbergiae DSM 14971 = CIP 107465</name>
    <dbReference type="NCBI Taxonomy" id="1120928"/>
    <lineage>
        <taxon>Bacteria</taxon>
        <taxon>Pseudomonadati</taxon>
        <taxon>Pseudomonadota</taxon>
        <taxon>Gammaproteobacteria</taxon>
        <taxon>Moraxellales</taxon>
        <taxon>Moraxellaceae</taxon>
        <taxon>Acinetobacter</taxon>
    </lineage>
</organism>
<dbReference type="eggNOG" id="ENOG50341TH">
    <property type="taxonomic scope" value="Bacteria"/>
</dbReference>
<proteinExistence type="predicted"/>
<evidence type="ECO:0008006" key="4">
    <source>
        <dbReference type="Google" id="ProtNLM"/>
    </source>
</evidence>
<evidence type="ECO:0000256" key="1">
    <source>
        <dbReference type="SAM" id="SignalP"/>
    </source>
</evidence>
<protein>
    <recommendedName>
        <fullName evidence="4">FilF</fullName>
    </recommendedName>
</protein>
<dbReference type="STRING" id="202955.GCA_000759995_02371"/>
<dbReference type="AlphaFoldDB" id="V2V5W4"/>
<evidence type="ECO:0000313" key="2">
    <source>
        <dbReference type="EMBL" id="ESK56270.1"/>
    </source>
</evidence>
<evidence type="ECO:0000313" key="3">
    <source>
        <dbReference type="Proteomes" id="UP000017404"/>
    </source>
</evidence>
<dbReference type="EMBL" id="AYEV01000010">
    <property type="protein sequence ID" value="ESK56270.1"/>
    <property type="molecule type" value="Genomic_DNA"/>
</dbReference>
<keyword evidence="3" id="KW-1185">Reference proteome</keyword>
<feature type="signal peptide" evidence="1">
    <location>
        <begin position="1"/>
        <end position="26"/>
    </location>
</feature>
<dbReference type="Proteomes" id="UP000017404">
    <property type="component" value="Unassembled WGS sequence"/>
</dbReference>
<accession>V2V5W4</accession>
<name>V2V5W4_9GAMM</name>
<reference evidence="2 3" key="1">
    <citation type="submission" date="2013-10" db="EMBL/GenBank/DDBJ databases">
        <title>The Genome Sequence of Acinetobacter tjernbergiae CIP107465.</title>
        <authorList>
            <consortium name="The Broad Institute Genomics Platform"/>
            <consortium name="The Broad Institute Genome Sequencing Center for Infectious Disease"/>
            <person name="Cerqueira G."/>
            <person name="Feldgarden M."/>
            <person name="Courvalin P."/>
            <person name="Grillot-Courvalin C."/>
            <person name="Clermont D."/>
            <person name="Rocha E."/>
            <person name="Yoon E.-J."/>
            <person name="Nemec A."/>
            <person name="Young S.K."/>
            <person name="Zeng Q."/>
            <person name="Gargeya S."/>
            <person name="Fitzgerald M."/>
            <person name="Abouelleil A."/>
            <person name="Alvarado L."/>
            <person name="Berlin A.M."/>
            <person name="Chapman S.B."/>
            <person name="Gainer-Dewar J."/>
            <person name="Goldberg J."/>
            <person name="Gnerre S."/>
            <person name="Griggs A."/>
            <person name="Gujja S."/>
            <person name="Hansen M."/>
            <person name="Howarth C."/>
            <person name="Imamovic A."/>
            <person name="Ireland A."/>
            <person name="Larimer J."/>
            <person name="McCowan C."/>
            <person name="Murphy C."/>
            <person name="Pearson M."/>
            <person name="Poon T.W."/>
            <person name="Priest M."/>
            <person name="Roberts A."/>
            <person name="Saif S."/>
            <person name="Shea T."/>
            <person name="Sykes S."/>
            <person name="Wortman J."/>
            <person name="Nusbaum C."/>
            <person name="Birren B."/>
        </authorList>
    </citation>
    <scope>NUCLEOTIDE SEQUENCE [LARGE SCALE GENOMIC DNA]</scope>
    <source>
        <strain evidence="2 3">CIP 107465</strain>
    </source>
</reference>
<dbReference type="PATRIC" id="fig|1120928.5.peg.1300"/>
<comment type="caution">
    <text evidence="2">The sequence shown here is derived from an EMBL/GenBank/DDBJ whole genome shotgun (WGS) entry which is preliminary data.</text>
</comment>
<feature type="chain" id="PRO_5004712602" description="FilF" evidence="1">
    <location>
        <begin position="27"/>
        <end position="656"/>
    </location>
</feature>
<gene>
    <name evidence="2" type="ORF">F990_01272</name>
</gene>
<keyword evidence="1" id="KW-0732">Signal</keyword>
<dbReference type="OrthoDB" id="6712396at2"/>
<dbReference type="RefSeq" id="WP_018677995.1">
    <property type="nucleotide sequence ID" value="NZ_AYEV01000010.1"/>
</dbReference>
<sequence length="656" mass="71351">MNRKILLPFALSTIAILLNGCGGESANINENPNNGVNGITENTSCDVSATDCLSFVVDYPIAGLNFDCSTDKVNHFATKIVGNIATGACKLGDNVTFYIQGKSPRKISLGTIKLDDISKLKLATPPRIRLIDLAAALTGKTPTALDIDDETIHVALALINIFQGLGIEREDNVAGDIQLTELTQDKKDKLIDVSKDIGVQELSSGEYIDILKPWLKVDNLSKQQAFEILIQLLNVSNTGVWQADPPVAKASGDGVATTTARPDGFFGCNKSTYTACTNGNQSNLLHSMGSFLLLSDRQGYILGYGQQWKGPATIIKDIVLAPYILTTKVKPVKMNVNPQNAWLNPITRTLNPNQPLHFSFNNNVAEDLIIQKGKILNGTTITGTEAIYRELTKIKDSDTVDTTHLGSWQHTIANQTYKGVIDIVKVNPVSYLAKDVFKTEKNVKANQSYIFPLYATLNFKFEESNIPGVDIGIVIDENGDIRTDIKNNSTSTNMTGVCGTVKTLNSDGTITDSNDQIQYRIGTTGGTSFSATDKSLTVRMIFSNPKFGNVDGVLFGLNLSTGTGAKINLHNLLAGQPTGINLSNFKDKTVVWSNVYAGYQLVYNNLYDKLKDDTERNGYIAPTTEERELAKRYSGTVNIKIADQTIPACKAIKIKA</sequence>